<dbReference type="Gene3D" id="3.40.50.1010">
    <property type="entry name" value="5'-nuclease"/>
    <property type="match status" value="1"/>
</dbReference>
<evidence type="ECO:0000256" key="3">
    <source>
        <dbReference type="ARBA" id="ARBA00022490"/>
    </source>
</evidence>
<keyword evidence="5" id="KW-0539">Nucleus</keyword>
<dbReference type="InterPro" id="IPR018834">
    <property type="entry name" value="DNA/RNA-bd_Est1-type"/>
</dbReference>
<evidence type="ECO:0000256" key="7">
    <source>
        <dbReference type="SAM" id="MobiDB-lite"/>
    </source>
</evidence>
<dbReference type="GO" id="GO:0005737">
    <property type="term" value="C:cytoplasm"/>
    <property type="evidence" value="ECO:0007669"/>
    <property type="project" value="UniProtKB-SubCell"/>
</dbReference>
<name>A0A8X6TL61_NEPPI</name>
<dbReference type="FunFam" id="3.40.50.1010:FF:000014">
    <property type="entry name" value="telomerase-binding protein EST1A isoform X1"/>
    <property type="match status" value="1"/>
</dbReference>
<evidence type="ECO:0000259" key="8">
    <source>
        <dbReference type="SMART" id="SM00670"/>
    </source>
</evidence>
<dbReference type="Proteomes" id="UP000887013">
    <property type="component" value="Unassembled WGS sequence"/>
</dbReference>
<dbReference type="GO" id="GO:0005697">
    <property type="term" value="C:telomerase holoenzyme complex"/>
    <property type="evidence" value="ECO:0007669"/>
    <property type="project" value="TreeGrafter"/>
</dbReference>
<keyword evidence="3" id="KW-0963">Cytoplasm</keyword>
<proteinExistence type="predicted"/>
<dbReference type="PANTHER" id="PTHR15696">
    <property type="entry name" value="SMG-7 SUPPRESSOR WITH MORPHOLOGICAL EFFECT ON GENITALIA PROTEIN 7"/>
    <property type="match status" value="1"/>
</dbReference>
<dbReference type="SMART" id="SM00670">
    <property type="entry name" value="PINc"/>
    <property type="match status" value="1"/>
</dbReference>
<feature type="coiled-coil region" evidence="6">
    <location>
        <begin position="1172"/>
        <end position="1199"/>
    </location>
</feature>
<sequence>MAVNSLEKECSSDEVLKNKDSKPSIGGDCEAVSNANGTMNANIRKDRRKPALELYCPKARMINKNCKIDEGMNNLMVNKEVASKDGINSSENVSSKLLDESKNSDSLKISKGGRSRRPDMQVYVPKAKAAAERIEKKNGQLKKENKGEVESIDSKKCYSSSKNNNHVIVENKCVQKKSQNDISNNLISKHSNSSSPLHTSSWADLMEESDLSTNPRSTPEEDLYNHHSDGSGSSKSYKTQKNGNPKIFFSFEEPRIQRSRRNSLKNENHKEKIEENYQEKSTELNEKSKKLNVVSTHEKFQGNQRSRQSEKISRNRSSPDQQKSVNLNIENKNLKHVNDLNLNNIDYDQRYKSDKNRVIDNKLKSDRKKKEKEQNIPPRFQKNKSQNSETSKHSFTGQNGSGGILKIPPQYNFNEVKSEITENGFSSIKAYPEPHFINKQLFNPNNPSKPEIVNIPASVPSMLYDRYFPQCFPSENPNQDHSSFLSAPMPYIPPPQPVMNNQYNFSSPACSFTDSNSIYMEVESIPPPIQCPVPTSLYNRPIGCYNEISTIATESRQKRPKPFVEKNLREIKLLTKELSSLYSEGHTDSSINAAKQCRWKLQLRYENIILADPKYCAENNSEQMLWKLVYYQLIESLRKKLEDNHENHDLIRENLLNIILEGTMFYENLLEKQEETFGFKLSKILEHEYIGTARIPEHLRIVLISVQKSLIYLGDLARYKEQVFKISGYGKARSWYLKAQQIAPKNGIPYHHLAVLALNTKRKLDAIYYYMRSLAASNPYLSAKESLLTLFYEARKKYELFEAKRTIENVDDGNCVEDSINERCEIWIKNDGSSNQLPADTSVDSSDLTDLSDIELNRIFIVSFLHVHGKLFTKVGMETFPDVLKTMLKQFQCLLQRTPLRLTATRILQLLAINIFSVANSSQKENGRERGGCSLLQEQALYTSMMMMSLLMDHCVFLLVSHKSSPDNSNKIISDDLVSLLPAIKIWTDWMSCQKTLWCPPSSVLLEKWNIGMNKSVWSSFANLLTSLGEIDTSNPVIINQEIPDYSPLILEEDVTFAGFVPVLEALHCPAFVKPPFDKEKAKHIFRISRIQFFGDYLCGISPSCMNFDVESKKYISLIKEMSLEESFELSAISFSSTEESGLDDSLDRAQIEEELAKSECRDELEVLWLKKEALRLTKKEQEQQKAQVQAVLQNNQSRPVVLEITPKYLVPDTNCFIDHLCHFKNILSSTNFHVVIPLVVINELDGLARGKRARGHSSPEHTSRVTALSREAILFLEQQFASHHPRLRSMTSQCSILDTISFRSEEMGKNKGTNDDLILNCCLSYCKDRAENYMPKNPNDSVTLSREVVLLTDDRNLRIKALAHHVPVRDLLSFLQWANS</sequence>
<keyword evidence="10" id="KW-1185">Reference proteome</keyword>
<dbReference type="Pfam" id="PF13638">
    <property type="entry name" value="PIN_4"/>
    <property type="match status" value="1"/>
</dbReference>
<dbReference type="GO" id="GO:0000184">
    <property type="term" value="P:nuclear-transcribed mRNA catabolic process, nonsense-mediated decay"/>
    <property type="evidence" value="ECO:0007669"/>
    <property type="project" value="UniProtKB-KW"/>
</dbReference>
<dbReference type="Gene3D" id="1.25.40.10">
    <property type="entry name" value="Tetratricopeptide repeat domain"/>
    <property type="match status" value="1"/>
</dbReference>
<dbReference type="EMBL" id="BMAW01060613">
    <property type="protein sequence ID" value="GFT26963.1"/>
    <property type="molecule type" value="Genomic_DNA"/>
</dbReference>
<feature type="compositionally biased region" description="Basic and acidic residues" evidence="7">
    <location>
        <begin position="264"/>
        <end position="289"/>
    </location>
</feature>
<keyword evidence="6" id="KW-0175">Coiled coil</keyword>
<dbReference type="GO" id="GO:0070034">
    <property type="term" value="F:telomerase RNA binding"/>
    <property type="evidence" value="ECO:0007669"/>
    <property type="project" value="TreeGrafter"/>
</dbReference>
<feature type="region of interest" description="Disordered" evidence="7">
    <location>
        <begin position="207"/>
        <end position="325"/>
    </location>
</feature>
<dbReference type="GO" id="GO:0042162">
    <property type="term" value="F:telomeric DNA binding"/>
    <property type="evidence" value="ECO:0007669"/>
    <property type="project" value="TreeGrafter"/>
</dbReference>
<feature type="region of interest" description="Disordered" evidence="7">
    <location>
        <begin position="135"/>
        <end position="160"/>
    </location>
</feature>
<feature type="compositionally biased region" description="Basic and acidic residues" evidence="7">
    <location>
        <begin position="1"/>
        <end position="22"/>
    </location>
</feature>
<dbReference type="Pfam" id="PF10374">
    <property type="entry name" value="EST1"/>
    <property type="match status" value="1"/>
</dbReference>
<organism evidence="9 10">
    <name type="scientific">Nephila pilipes</name>
    <name type="common">Giant wood spider</name>
    <name type="synonym">Nephila maculata</name>
    <dbReference type="NCBI Taxonomy" id="299642"/>
    <lineage>
        <taxon>Eukaryota</taxon>
        <taxon>Metazoa</taxon>
        <taxon>Ecdysozoa</taxon>
        <taxon>Arthropoda</taxon>
        <taxon>Chelicerata</taxon>
        <taxon>Arachnida</taxon>
        <taxon>Araneae</taxon>
        <taxon>Araneomorphae</taxon>
        <taxon>Entelegynae</taxon>
        <taxon>Araneoidea</taxon>
        <taxon>Nephilidae</taxon>
        <taxon>Nephila</taxon>
    </lineage>
</organism>
<comment type="subcellular location">
    <subcellularLocation>
        <location evidence="2">Cytoplasm</location>
    </subcellularLocation>
    <subcellularLocation>
        <location evidence="1">Nucleus</location>
    </subcellularLocation>
</comment>
<dbReference type="InterPro" id="IPR019458">
    <property type="entry name" value="Est1-like_N"/>
</dbReference>
<evidence type="ECO:0000256" key="1">
    <source>
        <dbReference type="ARBA" id="ARBA00004123"/>
    </source>
</evidence>
<accession>A0A8X6TL61</accession>
<evidence type="ECO:0000256" key="6">
    <source>
        <dbReference type="SAM" id="Coils"/>
    </source>
</evidence>
<dbReference type="SUPFAM" id="SSF88723">
    <property type="entry name" value="PIN domain-like"/>
    <property type="match status" value="1"/>
</dbReference>
<keyword evidence="4" id="KW-0866">Nonsense-mediated mRNA decay</keyword>
<protein>
    <submittedName>
        <fullName evidence="9">Telomerase-binding protein EST1A</fullName>
    </submittedName>
</protein>
<feature type="region of interest" description="Disordered" evidence="7">
    <location>
        <begin position="1"/>
        <end position="29"/>
    </location>
</feature>
<dbReference type="PANTHER" id="PTHR15696:SF0">
    <property type="entry name" value="TELOMERASE-BINDING PROTEIN EST1A"/>
    <property type="match status" value="1"/>
</dbReference>
<dbReference type="SUPFAM" id="SSF48452">
    <property type="entry name" value="TPR-like"/>
    <property type="match status" value="1"/>
</dbReference>
<feature type="region of interest" description="Disordered" evidence="7">
    <location>
        <begin position="356"/>
        <end position="408"/>
    </location>
</feature>
<dbReference type="CDD" id="cd09885">
    <property type="entry name" value="PIN_Smg6-like"/>
    <property type="match status" value="1"/>
</dbReference>
<feature type="compositionally biased region" description="Polar residues" evidence="7">
    <location>
        <begin position="383"/>
        <end position="398"/>
    </location>
</feature>
<comment type="caution">
    <text evidence="9">The sequence shown here is derived from an EMBL/GenBank/DDBJ whole genome shotgun (WGS) entry which is preliminary data.</text>
</comment>
<evidence type="ECO:0000313" key="9">
    <source>
        <dbReference type="EMBL" id="GFT26963.1"/>
    </source>
</evidence>
<evidence type="ECO:0000313" key="10">
    <source>
        <dbReference type="Proteomes" id="UP000887013"/>
    </source>
</evidence>
<reference evidence="9" key="1">
    <citation type="submission" date="2020-08" db="EMBL/GenBank/DDBJ databases">
        <title>Multicomponent nature underlies the extraordinary mechanical properties of spider dragline silk.</title>
        <authorList>
            <person name="Kono N."/>
            <person name="Nakamura H."/>
            <person name="Mori M."/>
            <person name="Yoshida Y."/>
            <person name="Ohtoshi R."/>
            <person name="Malay A.D."/>
            <person name="Moran D.A.P."/>
            <person name="Tomita M."/>
            <person name="Numata K."/>
            <person name="Arakawa K."/>
        </authorList>
    </citation>
    <scope>NUCLEOTIDE SEQUENCE</scope>
</reference>
<dbReference type="InterPro" id="IPR011990">
    <property type="entry name" value="TPR-like_helical_dom_sf"/>
</dbReference>
<evidence type="ECO:0000256" key="2">
    <source>
        <dbReference type="ARBA" id="ARBA00004496"/>
    </source>
</evidence>
<feature type="region of interest" description="Disordered" evidence="7">
    <location>
        <begin position="93"/>
        <end position="119"/>
    </location>
</feature>
<dbReference type="Pfam" id="PF10373">
    <property type="entry name" value="EST1_DNA_bind"/>
    <property type="match status" value="1"/>
</dbReference>
<feature type="compositionally biased region" description="Polar residues" evidence="7">
    <location>
        <begin position="315"/>
        <end position="325"/>
    </location>
</feature>
<dbReference type="InterPro" id="IPR002716">
    <property type="entry name" value="PIN_dom"/>
</dbReference>
<dbReference type="OrthoDB" id="2017974at2759"/>
<feature type="compositionally biased region" description="Basic and acidic residues" evidence="7">
    <location>
        <begin position="135"/>
        <end position="156"/>
    </location>
</feature>
<dbReference type="InterPro" id="IPR045153">
    <property type="entry name" value="Est1/Ebs1-like"/>
</dbReference>
<evidence type="ECO:0000256" key="4">
    <source>
        <dbReference type="ARBA" id="ARBA00023161"/>
    </source>
</evidence>
<dbReference type="InterPro" id="IPR029060">
    <property type="entry name" value="PIN-like_dom_sf"/>
</dbReference>
<feature type="compositionally biased region" description="Polar residues" evidence="7">
    <location>
        <begin position="230"/>
        <end position="243"/>
    </location>
</feature>
<evidence type="ECO:0000256" key="5">
    <source>
        <dbReference type="ARBA" id="ARBA00023242"/>
    </source>
</evidence>
<feature type="domain" description="PIN" evidence="8">
    <location>
        <begin position="1208"/>
        <end position="1360"/>
    </location>
</feature>
<gene>
    <name evidence="9" type="primary">SMG6</name>
    <name evidence="9" type="ORF">NPIL_649141</name>
</gene>